<gene>
    <name evidence="1" type="ORF">KN1_21300</name>
</gene>
<dbReference type="Pfam" id="PF04693">
    <property type="entry name" value="DDE_Tnp_2"/>
    <property type="match status" value="1"/>
</dbReference>
<dbReference type="InterPro" id="IPR006783">
    <property type="entry name" value="Transposase_ISC1217"/>
</dbReference>
<organism evidence="1 2">
    <name type="scientific">Stygiolobus caldivivus</name>
    <dbReference type="NCBI Taxonomy" id="2824673"/>
    <lineage>
        <taxon>Archaea</taxon>
        <taxon>Thermoproteota</taxon>
        <taxon>Thermoprotei</taxon>
        <taxon>Sulfolobales</taxon>
        <taxon>Sulfolobaceae</taxon>
        <taxon>Stygiolobus</taxon>
    </lineage>
</organism>
<dbReference type="EMBL" id="AP024597">
    <property type="protein sequence ID" value="BCU70833.1"/>
    <property type="molecule type" value="Genomic_DNA"/>
</dbReference>
<evidence type="ECO:0000313" key="2">
    <source>
        <dbReference type="Proteomes" id="UP000825123"/>
    </source>
</evidence>
<dbReference type="AlphaFoldDB" id="A0A8D5U7N4"/>
<proteinExistence type="predicted"/>
<dbReference type="KEGG" id="csty:KN1_21300"/>
<sequence length="64" mass="7246">MKDLVGDHPVLLIVDDTHDHKPYARAMPVSRDGTQAFYCRAHKKFEPSTQLLVIGVKDLTNNEL</sequence>
<dbReference type="Proteomes" id="UP000825123">
    <property type="component" value="Chromosome"/>
</dbReference>
<keyword evidence="2" id="KW-1185">Reference proteome</keyword>
<name>A0A8D5U7N4_9CREN</name>
<protein>
    <submittedName>
        <fullName evidence="1">Uncharacterized protein</fullName>
    </submittedName>
</protein>
<reference evidence="1 2" key="1">
    <citation type="submission" date="2021-04" db="EMBL/GenBank/DDBJ databases">
        <title>Complete genome sequence of Stygiolobus sp. KN-1.</title>
        <authorList>
            <person name="Nakamura K."/>
            <person name="Sakai H."/>
            <person name="Kurosawa N."/>
        </authorList>
    </citation>
    <scope>NUCLEOTIDE SEQUENCE [LARGE SCALE GENOMIC DNA]</scope>
    <source>
        <strain evidence="1 2">KN-1</strain>
    </source>
</reference>
<accession>A0A8D5U7N4</accession>
<evidence type="ECO:0000313" key="1">
    <source>
        <dbReference type="EMBL" id="BCU70833.1"/>
    </source>
</evidence>